<keyword evidence="1" id="KW-0472">Membrane</keyword>
<gene>
    <name evidence="2" type="ORF">EH55_05965</name>
</gene>
<evidence type="ECO:0000256" key="1">
    <source>
        <dbReference type="SAM" id="Phobius"/>
    </source>
</evidence>
<proteinExistence type="predicted"/>
<evidence type="ECO:0000313" key="3">
    <source>
        <dbReference type="Proteomes" id="UP000027665"/>
    </source>
</evidence>
<keyword evidence="1" id="KW-0812">Transmembrane</keyword>
<protein>
    <submittedName>
        <fullName evidence="2">Uncharacterized protein</fullName>
    </submittedName>
</protein>
<feature type="transmembrane region" description="Helical" evidence="1">
    <location>
        <begin position="12"/>
        <end position="31"/>
    </location>
</feature>
<keyword evidence="1" id="KW-1133">Transmembrane helix</keyword>
<keyword evidence="3" id="KW-1185">Reference proteome</keyword>
<dbReference type="AlphaFoldDB" id="A0A073INI9"/>
<evidence type="ECO:0000313" key="2">
    <source>
        <dbReference type="EMBL" id="KEJ91928.1"/>
    </source>
</evidence>
<feature type="transmembrane region" description="Helical" evidence="1">
    <location>
        <begin position="94"/>
        <end position="119"/>
    </location>
</feature>
<organism evidence="2 3">
    <name type="scientific">Synergistes jonesii</name>
    <dbReference type="NCBI Taxonomy" id="2754"/>
    <lineage>
        <taxon>Bacteria</taxon>
        <taxon>Thermotogati</taxon>
        <taxon>Synergistota</taxon>
        <taxon>Synergistia</taxon>
        <taxon>Synergistales</taxon>
        <taxon>Synergistaceae</taxon>
        <taxon>Synergistes</taxon>
    </lineage>
</organism>
<sequence length="123" mass="13074">MKALAVCADRKRFGVLFALILMLAASFMPLLHSRPLLYEFGGDASAYRSFDNSFGTLSALAASLPSEACMSLHERQEGQADVHGSPALSEGAGAYFAGIFLPAALPFSLFGGVGAVKFIRKRE</sequence>
<accession>A0A073INI9</accession>
<dbReference type="Proteomes" id="UP000027665">
    <property type="component" value="Unassembled WGS sequence"/>
</dbReference>
<comment type="caution">
    <text evidence="2">The sequence shown here is derived from an EMBL/GenBank/DDBJ whole genome shotgun (WGS) entry which is preliminary data.</text>
</comment>
<reference evidence="2 3" key="1">
    <citation type="submission" date="2014-04" db="EMBL/GenBank/DDBJ databases">
        <title>Draft Genome Sequence of Synergistes jonesii.</title>
        <authorList>
            <person name="Coil D.A."/>
            <person name="Eisen J.A."/>
            <person name="Holland-Moritz H.E."/>
        </authorList>
    </citation>
    <scope>NUCLEOTIDE SEQUENCE [LARGE SCALE GENOMIC DNA]</scope>
    <source>
        <strain evidence="2 3">78-1</strain>
    </source>
</reference>
<name>A0A073INI9_9BACT</name>
<dbReference type="EMBL" id="JMKI01000036">
    <property type="protein sequence ID" value="KEJ91928.1"/>
    <property type="molecule type" value="Genomic_DNA"/>
</dbReference>